<organism evidence="1">
    <name type="scientific">Picea glauca</name>
    <name type="common">White spruce</name>
    <name type="synonym">Pinus glauca</name>
    <dbReference type="NCBI Taxonomy" id="3330"/>
    <lineage>
        <taxon>Eukaryota</taxon>
        <taxon>Viridiplantae</taxon>
        <taxon>Streptophyta</taxon>
        <taxon>Embryophyta</taxon>
        <taxon>Tracheophyta</taxon>
        <taxon>Spermatophyta</taxon>
        <taxon>Pinopsida</taxon>
        <taxon>Pinidae</taxon>
        <taxon>Conifers I</taxon>
        <taxon>Pinales</taxon>
        <taxon>Pinaceae</taxon>
        <taxon>Picea</taxon>
    </lineage>
</organism>
<gene>
    <name evidence="1" type="ORF">ABT39_MTgene3662</name>
</gene>
<geneLocation type="mitochondrion" evidence="1"/>
<dbReference type="EMBL" id="LKAM01000003">
    <property type="protein sequence ID" value="KUM49113.1"/>
    <property type="molecule type" value="Genomic_DNA"/>
</dbReference>
<sequence>MKPSIETLNGVPASSGPTLGIEYRTGSDLIKTCHRVHQHQASTLILSLVKYSCHQVIETWIEYRHIHLPGINYRPLAIPSFCLSMLSYVVGICRIWRAGATWGGDKIYLCLAGSGYDRRLCRVALSFLPCRCGRSSRCST</sequence>
<reference evidence="1" key="1">
    <citation type="journal article" date="2015" name="Genome Biol. Evol.">
        <title>Organellar Genomes of White Spruce (Picea glauca): Assembly and Annotation.</title>
        <authorList>
            <person name="Jackman S.D."/>
            <person name="Warren R.L."/>
            <person name="Gibb E.A."/>
            <person name="Vandervalk B.P."/>
            <person name="Mohamadi H."/>
            <person name="Chu J."/>
            <person name="Raymond A."/>
            <person name="Pleasance S."/>
            <person name="Coope R."/>
            <person name="Wildung M.R."/>
            <person name="Ritland C.E."/>
            <person name="Bousquet J."/>
            <person name="Jones S.J."/>
            <person name="Bohlmann J."/>
            <person name="Birol I."/>
        </authorList>
    </citation>
    <scope>NUCLEOTIDE SEQUENCE [LARGE SCALE GENOMIC DNA]</scope>
    <source>
        <tissue evidence="1">Flushing bud</tissue>
    </source>
</reference>
<accession>A0A124GNK4</accession>
<protein>
    <submittedName>
        <fullName evidence="1">Uncharacterized protein</fullName>
    </submittedName>
</protein>
<name>A0A124GNK4_PICGL</name>
<proteinExistence type="predicted"/>
<dbReference type="AlphaFoldDB" id="A0A124GNK4"/>
<comment type="caution">
    <text evidence="1">The sequence shown here is derived from an EMBL/GenBank/DDBJ whole genome shotgun (WGS) entry which is preliminary data.</text>
</comment>
<evidence type="ECO:0000313" key="1">
    <source>
        <dbReference type="EMBL" id="KUM49113.1"/>
    </source>
</evidence>
<keyword evidence="1" id="KW-0496">Mitochondrion</keyword>